<feature type="transmembrane region" description="Helical" evidence="1">
    <location>
        <begin position="21"/>
        <end position="41"/>
    </location>
</feature>
<proteinExistence type="predicted"/>
<dbReference type="KEGG" id="rcr:NCTC10994_00747"/>
<accession>A0A2X4TPD7</accession>
<keyword evidence="1" id="KW-0472">Membrane</keyword>
<protein>
    <submittedName>
        <fullName evidence="2">Uncharacterized protein</fullName>
    </submittedName>
</protein>
<gene>
    <name evidence="2" type="ORF">NCTC10994_00747</name>
</gene>
<organism evidence="2 3">
    <name type="scientific">Rhodococcus coprophilus</name>
    <dbReference type="NCBI Taxonomy" id="38310"/>
    <lineage>
        <taxon>Bacteria</taxon>
        <taxon>Bacillati</taxon>
        <taxon>Actinomycetota</taxon>
        <taxon>Actinomycetes</taxon>
        <taxon>Mycobacteriales</taxon>
        <taxon>Nocardiaceae</taxon>
        <taxon>Rhodococcus</taxon>
    </lineage>
</organism>
<keyword evidence="1" id="KW-1133">Transmembrane helix</keyword>
<dbReference type="AlphaFoldDB" id="A0A2X4TPD7"/>
<keyword evidence="1" id="KW-0812">Transmembrane</keyword>
<dbReference type="Proteomes" id="UP000249091">
    <property type="component" value="Chromosome 1"/>
</dbReference>
<feature type="transmembrane region" description="Helical" evidence="1">
    <location>
        <begin position="47"/>
        <end position="65"/>
    </location>
</feature>
<name>A0A2X4TPD7_9NOCA</name>
<sequence>MLPMADKGHKHRGDDPQRTPLYGVLMIIAALAAAIAVSFYGPVWLRIVVYIAAVAVVAVGFVFTLRDYSG</sequence>
<dbReference type="STRING" id="1219011.GCA_001895045_00467"/>
<keyword evidence="3" id="KW-1185">Reference proteome</keyword>
<evidence type="ECO:0000256" key="1">
    <source>
        <dbReference type="SAM" id="Phobius"/>
    </source>
</evidence>
<evidence type="ECO:0000313" key="3">
    <source>
        <dbReference type="Proteomes" id="UP000249091"/>
    </source>
</evidence>
<reference evidence="2 3" key="1">
    <citation type="submission" date="2018-06" db="EMBL/GenBank/DDBJ databases">
        <authorList>
            <consortium name="Pathogen Informatics"/>
            <person name="Doyle S."/>
        </authorList>
    </citation>
    <scope>NUCLEOTIDE SEQUENCE [LARGE SCALE GENOMIC DNA]</scope>
    <source>
        <strain evidence="2 3">NCTC10994</strain>
    </source>
</reference>
<evidence type="ECO:0000313" key="2">
    <source>
        <dbReference type="EMBL" id="SQI29021.1"/>
    </source>
</evidence>
<dbReference type="EMBL" id="LS483468">
    <property type="protein sequence ID" value="SQI29021.1"/>
    <property type="molecule type" value="Genomic_DNA"/>
</dbReference>